<organism evidence="2 3">
    <name type="scientific">Trichoderma lentiforme</name>
    <dbReference type="NCBI Taxonomy" id="1567552"/>
    <lineage>
        <taxon>Eukaryota</taxon>
        <taxon>Fungi</taxon>
        <taxon>Dikarya</taxon>
        <taxon>Ascomycota</taxon>
        <taxon>Pezizomycotina</taxon>
        <taxon>Sordariomycetes</taxon>
        <taxon>Hypocreomycetidae</taxon>
        <taxon>Hypocreales</taxon>
        <taxon>Hypocreaceae</taxon>
        <taxon>Trichoderma</taxon>
    </lineage>
</organism>
<feature type="compositionally biased region" description="Basic and acidic residues" evidence="1">
    <location>
        <begin position="24"/>
        <end position="35"/>
    </location>
</feature>
<feature type="region of interest" description="Disordered" evidence="1">
    <location>
        <begin position="23"/>
        <end position="47"/>
    </location>
</feature>
<dbReference type="Proteomes" id="UP000801864">
    <property type="component" value="Unassembled WGS sequence"/>
</dbReference>
<keyword evidence="3" id="KW-1185">Reference proteome</keyword>
<comment type="caution">
    <text evidence="2">The sequence shown here is derived from an EMBL/GenBank/DDBJ whole genome shotgun (WGS) entry which is preliminary data.</text>
</comment>
<evidence type="ECO:0000313" key="3">
    <source>
        <dbReference type="Proteomes" id="UP000801864"/>
    </source>
</evidence>
<sequence>MPIKLTLVQVGDKRSRWMRVAVGGEERRGRGEKQPSTKKTPGTVRTLSTASRVKVKVKQVA</sequence>
<dbReference type="EMBL" id="QLNT01000013">
    <property type="protein sequence ID" value="KAF3068791.1"/>
    <property type="molecule type" value="Genomic_DNA"/>
</dbReference>
<protein>
    <submittedName>
        <fullName evidence="2">Uncharacterized protein</fullName>
    </submittedName>
</protein>
<evidence type="ECO:0000313" key="2">
    <source>
        <dbReference type="EMBL" id="KAF3068791.1"/>
    </source>
</evidence>
<reference evidence="2 3" key="1">
    <citation type="submission" date="2018-06" db="EMBL/GenBank/DDBJ databases">
        <title>Genome analysis of cellulolytic fungus Trichoderma lentiforme CFAM-422.</title>
        <authorList>
            <person name="Steindorff A.S."/>
            <person name="Formighieri E.F."/>
            <person name="Midorikawa G.E.O."/>
            <person name="Tamietti M.S."/>
            <person name="Ramos E.Z."/>
            <person name="Silva A.S."/>
            <person name="Bon E.P.S."/>
            <person name="Mendes T.D."/>
            <person name="Damaso M.C.T."/>
            <person name="Favaro L.C.L."/>
        </authorList>
    </citation>
    <scope>NUCLEOTIDE SEQUENCE [LARGE SCALE GENOMIC DNA]</scope>
    <source>
        <strain evidence="2 3">CFAM-422</strain>
    </source>
</reference>
<gene>
    <name evidence="2" type="ORF">CFAM422_007644</name>
</gene>
<evidence type="ECO:0000256" key="1">
    <source>
        <dbReference type="SAM" id="MobiDB-lite"/>
    </source>
</evidence>
<feature type="compositionally biased region" description="Polar residues" evidence="1">
    <location>
        <begin position="37"/>
        <end position="47"/>
    </location>
</feature>
<accession>A0A9P4XCV5</accession>
<name>A0A9P4XCV5_9HYPO</name>
<dbReference type="AlphaFoldDB" id="A0A9P4XCV5"/>
<proteinExistence type="predicted"/>